<reference evidence="2" key="1">
    <citation type="journal article" date="2023" name="Nat. Plants">
        <title>Single-cell RNA sequencing provides a high-resolution roadmap for understanding the multicellular compartmentation of specialized metabolism.</title>
        <authorList>
            <person name="Sun S."/>
            <person name="Shen X."/>
            <person name="Li Y."/>
            <person name="Li Y."/>
            <person name="Wang S."/>
            <person name="Li R."/>
            <person name="Zhang H."/>
            <person name="Shen G."/>
            <person name="Guo B."/>
            <person name="Wei J."/>
            <person name="Xu J."/>
            <person name="St-Pierre B."/>
            <person name="Chen S."/>
            <person name="Sun C."/>
        </authorList>
    </citation>
    <scope>NUCLEOTIDE SEQUENCE [LARGE SCALE GENOMIC DNA]</scope>
</reference>
<name>A0ACC0AF99_CATRO</name>
<organism evidence="1 2">
    <name type="scientific">Catharanthus roseus</name>
    <name type="common">Madagascar periwinkle</name>
    <name type="synonym">Vinca rosea</name>
    <dbReference type="NCBI Taxonomy" id="4058"/>
    <lineage>
        <taxon>Eukaryota</taxon>
        <taxon>Viridiplantae</taxon>
        <taxon>Streptophyta</taxon>
        <taxon>Embryophyta</taxon>
        <taxon>Tracheophyta</taxon>
        <taxon>Spermatophyta</taxon>
        <taxon>Magnoliopsida</taxon>
        <taxon>eudicotyledons</taxon>
        <taxon>Gunneridae</taxon>
        <taxon>Pentapetalae</taxon>
        <taxon>asterids</taxon>
        <taxon>lamiids</taxon>
        <taxon>Gentianales</taxon>
        <taxon>Apocynaceae</taxon>
        <taxon>Rauvolfioideae</taxon>
        <taxon>Vinceae</taxon>
        <taxon>Catharanthinae</taxon>
        <taxon>Catharanthus</taxon>
    </lineage>
</organism>
<proteinExistence type="predicted"/>
<dbReference type="EMBL" id="CM044706">
    <property type="protein sequence ID" value="KAI5659608.1"/>
    <property type="molecule type" value="Genomic_DNA"/>
</dbReference>
<dbReference type="Proteomes" id="UP001060085">
    <property type="component" value="Linkage Group LG06"/>
</dbReference>
<accession>A0ACC0AF99</accession>
<evidence type="ECO:0000313" key="1">
    <source>
        <dbReference type="EMBL" id="KAI5659608.1"/>
    </source>
</evidence>
<evidence type="ECO:0000313" key="2">
    <source>
        <dbReference type="Proteomes" id="UP001060085"/>
    </source>
</evidence>
<protein>
    <submittedName>
        <fullName evidence="1">Uncharacterized protein</fullName>
    </submittedName>
</protein>
<sequence>MTEDNIKGSPYRRHRNSEYDLETGSRGSRGFTDDEDDASGPFDIFRTKSAPVDRLRRWRQAALVLNASRRFRYTLDLKKEEERKQLVAKIRTHAQVIRAAVLFQAAGRGLDVSGSPRKLPPSAAPVGDFEISQEELSQMGRDSDISALQRLGGVKGVADKLKTSLDKGIHGDETDLLKRKNAFGSNTYPRKKGRSFWRFLWEACRDTTLIILMVAAAASLALGIKTEGIKEGWYDGGSIALAVIIVIVVTAVSDYRQSLQFQSLNEEKQNIHLEVVRGGRRVEVSIFDIVVGDVVPLKIGDQVPADGILISGHSLAIDESSMTGESKIVHKDSKAPFLMSGCKVADGYGIMLVSSVGINTEWGLLMASISEDNGEETPLQVRLNGVATFIGFVGLAVAVIVLIVLVARYFSGHTYNPDRSRQFIAGKTKVGAAVDGAIKIFTVAVTIVVVAVPEGLPLAVTLTLAYSMRKMMRDKALVRRLSACETMGSATTICSDKTGTLTLNQMTVVEAYVCGKKVDPPDNKALLPPKLSSLLIEGIAQNTTGSVFIPEGGGDVEISGSPTEKAILQWALNLGMNFDLVRSNSSIIHAFPFNSEKKRGGVAVKLPDTEAHVHWKGAAEIVLASCTNYMDENDQVLSMDEEKLSHFKKAIEDMAARSLRCVAIAYRSYQIEDVPSDEEELNHWELPEEELVLLAIVGIKDPCRPGVKNAVQLCKNAGVKVRMVTGDNLNTARAIALECGILGSDADATEPNLIEGKTFRAFSDAQRLEVAEKISVMGRSSPNDKLLLVQALRKKGHVVAVTGDGTNDAPALHEADIGLAMGIQGTEVAKESSDIIILDDNFSSVVKVVRWGRSVYANIQKFIQFQLTVNVAALVINVVAAVSDGDVPLNAVQLLWVNLIMDTLGALALATEPPTDHLMHRPPVGRREPLITNIMWRNLLIQALYQVTVLLVLNFRGKSILNLKHDNAAHANKVKNTLIFNTFVICQIFNEFNARKPDEINVFKGVTKNRLFMGIIGLTVVLQVIIIFFLGKFTSTVRLSWKLWLVSIAIGFISWPLAAIGKLIPVPEMPFGELLTKKMRSRRGTGGKQEVDGVK</sequence>
<comment type="caution">
    <text evidence="1">The sequence shown here is derived from an EMBL/GenBank/DDBJ whole genome shotgun (WGS) entry which is preliminary data.</text>
</comment>
<keyword evidence="2" id="KW-1185">Reference proteome</keyword>
<gene>
    <name evidence="1" type="ORF">M9H77_28401</name>
</gene>